<feature type="transmembrane region" description="Helical" evidence="3">
    <location>
        <begin position="1247"/>
        <end position="1265"/>
    </location>
</feature>
<feature type="compositionally biased region" description="Polar residues" evidence="2">
    <location>
        <begin position="1"/>
        <end position="15"/>
    </location>
</feature>
<sequence length="1304" mass="142415">MSAPANTQKPTQNQGPEGPRTEDYLEFQVDRVGHPRRRLRLSGQSYTFGSGEGCSVRLEDPSLRKTHAILIRQQDRLLIRGYGIAILVNGIRVTEAWLEERDNVQLGDYTLTLLQGVPKSNNPSAPSPQPTTAPAEKLHSPFAETTRHFISPQRDAAESRPLSRSHRKDDSTGSSRLSFADGMRMVSKPSVQFDVEDYFSRSTPLASPRPQPAAEPRGIDPREAARLQKLEEMQRQSARNAEAAIASSAASTHAVETLADKLDSLFEQLADNSERQRSDALQQQLESANEKHAKQLEAFVQLTDRVSVLETAVDRANREARQHREKHEQALQRIHQLEAQLSETITAHSERQASWEQETEGLRKAIDDLNRQLSIAQEELAQQQKTALSWRKQLDDAHTKADKTSAEHAAAIAAQIQRQEELAAEHARAVDELSKQHALQNEALIAEHQQTVDDLRSEQEQLKANLAEELAEREAAMAREQAEHQQTLAFHAEQNEAAAAKIANLENELADSVANHKNHQLVWEAEAKELNAAIEQISCQLAIAENKFNDQRERAEQLQGELASVESAQADSDADATQRTAELHQELQDAQDRLAALRVEQAARQSSWQLEREELEYKISHQAAELSQFTALRPAVNPQEEATVANRLAARLQAEVNRLHQDQPSEGVDQTQQLAQSTETQPETDPAPFAATDASDDLQSDASAVENLHDEQPSSDAPAFQIGETDVEPEGQFDTGDADEEPSAPAVLWSNDDLTPEDTYDDAFPIPSPQAFTDTTTNTDTQPSVDWADDAQSMAQSDAQPEAWNDDSDEPDISSTCVMPPSQQPGGEASLPPVNDGAFGLVPPASESTDDVYSDEYRETDGSDADETVSENSFGSYDEAGWDDGANGLVIDSSNEDEVSPWGENDDEALSGLAAEMIGEFNRDDPQAGSFADLSESSTYDPTSMDLDESMSMGFSFPIDAKHADAEDSDQAEQSDPIAQAFPSIAAPSDLDASDDQDDDAAYTQVMPEGGFGSMVSPEEPASDDYDHTSQSHDEPVDSHQVASEPEAEYHNPQEESQEEESYYGAYADEDSDDGASAIVSPVPQELPRRDVPQHEPAPSESALVSPASDHHGDDADEDSIEAYMNRLLKRMHGGADEPDPEAPPQPQPAASQPTQAVAATPIEATMVEEAPQDVMHESEYVPRSSAPEHSGNLSAMRELANSSARQAIAKSVRNRQRSQAMLKLFLSGAFIMGSGTFAVLAQRQLMPYSLAAGACVLLAVYWGLSGLKLLKGSGPSSDREPSPVQRPAAPAVVDEQPTTSVDQ</sequence>
<feature type="compositionally biased region" description="Acidic residues" evidence="2">
    <location>
        <begin position="992"/>
        <end position="1001"/>
    </location>
</feature>
<dbReference type="PANTHER" id="PTHR23159:SF31">
    <property type="entry name" value="CENTROSOME-ASSOCIATED PROTEIN CEP250 ISOFORM X1"/>
    <property type="match status" value="1"/>
</dbReference>
<proteinExistence type="predicted"/>
<feature type="region of interest" description="Disordered" evidence="2">
    <location>
        <begin position="1273"/>
        <end position="1304"/>
    </location>
</feature>
<feature type="compositionally biased region" description="Low complexity" evidence="2">
    <location>
        <begin position="790"/>
        <end position="800"/>
    </location>
</feature>
<feature type="coiled-coil region" evidence="1">
    <location>
        <begin position="271"/>
        <end position="386"/>
    </location>
</feature>
<feature type="region of interest" description="Disordered" evidence="2">
    <location>
        <begin position="918"/>
        <end position="1157"/>
    </location>
</feature>
<evidence type="ECO:0000256" key="1">
    <source>
        <dbReference type="SAM" id="Coils"/>
    </source>
</evidence>
<feature type="compositionally biased region" description="Acidic residues" evidence="2">
    <location>
        <begin position="725"/>
        <end position="742"/>
    </location>
</feature>
<evidence type="ECO:0000313" key="6">
    <source>
        <dbReference type="Proteomes" id="UP000316770"/>
    </source>
</evidence>
<feature type="region of interest" description="Disordered" evidence="2">
    <location>
        <begin position="1"/>
        <end position="22"/>
    </location>
</feature>
<dbReference type="Gene3D" id="2.60.200.20">
    <property type="match status" value="1"/>
</dbReference>
<evidence type="ECO:0000256" key="3">
    <source>
        <dbReference type="SAM" id="Phobius"/>
    </source>
</evidence>
<dbReference type="InterPro" id="IPR008984">
    <property type="entry name" value="SMAD_FHA_dom_sf"/>
</dbReference>
<feature type="region of interest" description="Disordered" evidence="2">
    <location>
        <begin position="117"/>
        <end position="136"/>
    </location>
</feature>
<keyword evidence="3" id="KW-0812">Transmembrane</keyword>
<reference evidence="5 6" key="1">
    <citation type="submission" date="2019-02" db="EMBL/GenBank/DDBJ databases">
        <title>Deep-cultivation of Planctomycetes and their phenomic and genomic characterization uncovers novel biology.</title>
        <authorList>
            <person name="Wiegand S."/>
            <person name="Jogler M."/>
            <person name="Boedeker C."/>
            <person name="Pinto D."/>
            <person name="Vollmers J."/>
            <person name="Rivas-Marin E."/>
            <person name="Kohn T."/>
            <person name="Peeters S.H."/>
            <person name="Heuer A."/>
            <person name="Rast P."/>
            <person name="Oberbeckmann S."/>
            <person name="Bunk B."/>
            <person name="Jeske O."/>
            <person name="Meyerdierks A."/>
            <person name="Storesund J.E."/>
            <person name="Kallscheuer N."/>
            <person name="Luecker S."/>
            <person name="Lage O.M."/>
            <person name="Pohl T."/>
            <person name="Merkel B.J."/>
            <person name="Hornburger P."/>
            <person name="Mueller R.-W."/>
            <person name="Bruemmer F."/>
            <person name="Labrenz M."/>
            <person name="Spormann A.M."/>
            <person name="Op den Camp H."/>
            <person name="Overmann J."/>
            <person name="Amann R."/>
            <person name="Jetten M.S.M."/>
            <person name="Mascher T."/>
            <person name="Medema M.H."/>
            <person name="Devos D.P."/>
            <person name="Kaster A.-K."/>
            <person name="Ovreas L."/>
            <person name="Rohde M."/>
            <person name="Galperin M.Y."/>
            <person name="Jogler C."/>
        </authorList>
    </citation>
    <scope>NUCLEOTIDE SEQUENCE [LARGE SCALE GENOMIC DNA]</scope>
    <source>
        <strain evidence="5 6">Mal33</strain>
    </source>
</reference>
<dbReference type="Proteomes" id="UP000316770">
    <property type="component" value="Chromosome"/>
</dbReference>
<keyword evidence="6" id="KW-1185">Reference proteome</keyword>
<dbReference type="CDD" id="cd00060">
    <property type="entry name" value="FHA"/>
    <property type="match status" value="1"/>
</dbReference>
<protein>
    <recommendedName>
        <fullName evidence="4">FHA domain-containing protein</fullName>
    </recommendedName>
</protein>
<feature type="compositionally biased region" description="Basic and acidic residues" evidence="2">
    <location>
        <begin position="1025"/>
        <end position="1038"/>
    </location>
</feature>
<organism evidence="5 6">
    <name type="scientific">Rosistilla oblonga</name>
    <dbReference type="NCBI Taxonomy" id="2527990"/>
    <lineage>
        <taxon>Bacteria</taxon>
        <taxon>Pseudomonadati</taxon>
        <taxon>Planctomycetota</taxon>
        <taxon>Planctomycetia</taxon>
        <taxon>Pirellulales</taxon>
        <taxon>Pirellulaceae</taxon>
        <taxon>Rosistilla</taxon>
    </lineage>
</organism>
<evidence type="ECO:0000259" key="4">
    <source>
        <dbReference type="SMART" id="SM00240"/>
    </source>
</evidence>
<gene>
    <name evidence="5" type="ORF">Mal33_28070</name>
</gene>
<dbReference type="SMART" id="SM00240">
    <property type="entry name" value="FHA"/>
    <property type="match status" value="1"/>
</dbReference>
<feature type="compositionally biased region" description="Acidic residues" evidence="2">
    <location>
        <begin position="1056"/>
        <end position="1074"/>
    </location>
</feature>
<dbReference type="InterPro" id="IPR000253">
    <property type="entry name" value="FHA_dom"/>
</dbReference>
<evidence type="ECO:0000313" key="5">
    <source>
        <dbReference type="EMBL" id="QDV56807.1"/>
    </source>
</evidence>
<dbReference type="EMBL" id="CP036318">
    <property type="protein sequence ID" value="QDV56807.1"/>
    <property type="molecule type" value="Genomic_DNA"/>
</dbReference>
<name>A0A518IUP8_9BACT</name>
<dbReference type="Pfam" id="PF00498">
    <property type="entry name" value="FHA"/>
    <property type="match status" value="1"/>
</dbReference>
<dbReference type="PANTHER" id="PTHR23159">
    <property type="entry name" value="CENTROSOMAL PROTEIN 2"/>
    <property type="match status" value="1"/>
</dbReference>
<feature type="region of interest" description="Disordered" evidence="2">
    <location>
        <begin position="146"/>
        <end position="183"/>
    </location>
</feature>
<dbReference type="RefSeq" id="WP_145285672.1">
    <property type="nucleotide sequence ID" value="NZ_CP036318.1"/>
</dbReference>
<feature type="coiled-coil region" evidence="1">
    <location>
        <begin position="416"/>
        <end position="600"/>
    </location>
</feature>
<dbReference type="SUPFAM" id="SSF49879">
    <property type="entry name" value="SMAD/FHA domain"/>
    <property type="match status" value="1"/>
</dbReference>
<feature type="transmembrane region" description="Helical" evidence="3">
    <location>
        <begin position="1221"/>
        <end position="1241"/>
    </location>
</feature>
<accession>A0A518IUP8</accession>
<feature type="region of interest" description="Disordered" evidence="2">
    <location>
        <begin position="661"/>
        <end position="906"/>
    </location>
</feature>
<feature type="domain" description="FHA" evidence="4">
    <location>
        <begin position="45"/>
        <end position="93"/>
    </location>
</feature>
<keyword evidence="1" id="KW-0175">Coiled coil</keyword>
<evidence type="ECO:0000256" key="2">
    <source>
        <dbReference type="SAM" id="MobiDB-lite"/>
    </source>
</evidence>
<keyword evidence="3" id="KW-0472">Membrane</keyword>
<keyword evidence="3" id="KW-1133">Transmembrane helix</keyword>
<feature type="compositionally biased region" description="Polar residues" evidence="2">
    <location>
        <begin position="664"/>
        <end position="683"/>
    </location>
</feature>
<feature type="compositionally biased region" description="Acidic residues" evidence="2">
    <location>
        <begin position="894"/>
        <end position="906"/>
    </location>
</feature>